<dbReference type="Pfam" id="PF02902">
    <property type="entry name" value="Peptidase_C48"/>
    <property type="match status" value="1"/>
</dbReference>
<feature type="compositionally biased region" description="Basic and acidic residues" evidence="4">
    <location>
        <begin position="188"/>
        <end position="197"/>
    </location>
</feature>
<keyword evidence="2" id="KW-0645">Protease</keyword>
<feature type="domain" description="Ubiquitin-like protease family profile" evidence="5">
    <location>
        <begin position="334"/>
        <end position="433"/>
    </location>
</feature>
<gene>
    <name evidence="6" type="ORF">BU26DRAFT_571657</name>
</gene>
<evidence type="ECO:0000256" key="2">
    <source>
        <dbReference type="ARBA" id="ARBA00022670"/>
    </source>
</evidence>
<evidence type="ECO:0000256" key="3">
    <source>
        <dbReference type="ARBA" id="ARBA00022801"/>
    </source>
</evidence>
<comment type="similarity">
    <text evidence="1">Belongs to the peptidase C48 family.</text>
</comment>
<proteinExistence type="inferred from homology"/>
<evidence type="ECO:0000313" key="6">
    <source>
        <dbReference type="EMBL" id="KAF2241500.1"/>
    </source>
</evidence>
<evidence type="ECO:0000256" key="1">
    <source>
        <dbReference type="ARBA" id="ARBA00005234"/>
    </source>
</evidence>
<evidence type="ECO:0000313" key="7">
    <source>
        <dbReference type="Proteomes" id="UP000800094"/>
    </source>
</evidence>
<dbReference type="Proteomes" id="UP000800094">
    <property type="component" value="Unassembled WGS sequence"/>
</dbReference>
<dbReference type="Gene3D" id="3.40.395.10">
    <property type="entry name" value="Adenoviral Proteinase, Chain A"/>
    <property type="match status" value="1"/>
</dbReference>
<dbReference type="AlphaFoldDB" id="A0A6A6HVQ5"/>
<dbReference type="GeneID" id="54587496"/>
<keyword evidence="3" id="KW-0378">Hydrolase</keyword>
<dbReference type="OrthoDB" id="4161428at2759"/>
<dbReference type="SUPFAM" id="SSF51197">
    <property type="entry name" value="Clavaminate synthase-like"/>
    <property type="match status" value="1"/>
</dbReference>
<dbReference type="SUPFAM" id="SSF54001">
    <property type="entry name" value="Cysteine proteinases"/>
    <property type="match status" value="1"/>
</dbReference>
<accession>A0A6A6HVQ5</accession>
<dbReference type="GO" id="GO:0006508">
    <property type="term" value="P:proteolysis"/>
    <property type="evidence" value="ECO:0007669"/>
    <property type="project" value="UniProtKB-KW"/>
</dbReference>
<dbReference type="GO" id="GO:0019783">
    <property type="term" value="F:ubiquitin-like protein peptidase activity"/>
    <property type="evidence" value="ECO:0007669"/>
    <property type="project" value="UniProtKB-ARBA"/>
</dbReference>
<organism evidence="6 7">
    <name type="scientific">Trematosphaeria pertusa</name>
    <dbReference type="NCBI Taxonomy" id="390896"/>
    <lineage>
        <taxon>Eukaryota</taxon>
        <taxon>Fungi</taxon>
        <taxon>Dikarya</taxon>
        <taxon>Ascomycota</taxon>
        <taxon>Pezizomycotina</taxon>
        <taxon>Dothideomycetes</taxon>
        <taxon>Pleosporomycetidae</taxon>
        <taxon>Pleosporales</taxon>
        <taxon>Massarineae</taxon>
        <taxon>Trematosphaeriaceae</taxon>
        <taxon>Trematosphaeria</taxon>
    </lineage>
</organism>
<dbReference type="RefSeq" id="XP_033676504.1">
    <property type="nucleotide sequence ID" value="XM_033834166.1"/>
</dbReference>
<name>A0A6A6HVQ5_9PLEO</name>
<protein>
    <recommendedName>
        <fullName evidence="5">Ubiquitin-like protease family profile domain-containing protein</fullName>
    </recommendedName>
</protein>
<feature type="region of interest" description="Disordered" evidence="4">
    <location>
        <begin position="165"/>
        <end position="198"/>
    </location>
</feature>
<reference evidence="6" key="1">
    <citation type="journal article" date="2020" name="Stud. Mycol.">
        <title>101 Dothideomycetes genomes: a test case for predicting lifestyles and emergence of pathogens.</title>
        <authorList>
            <person name="Haridas S."/>
            <person name="Albert R."/>
            <person name="Binder M."/>
            <person name="Bloem J."/>
            <person name="Labutti K."/>
            <person name="Salamov A."/>
            <person name="Andreopoulos B."/>
            <person name="Baker S."/>
            <person name="Barry K."/>
            <person name="Bills G."/>
            <person name="Bluhm B."/>
            <person name="Cannon C."/>
            <person name="Castanera R."/>
            <person name="Culley D."/>
            <person name="Daum C."/>
            <person name="Ezra D."/>
            <person name="Gonzalez J."/>
            <person name="Henrissat B."/>
            <person name="Kuo A."/>
            <person name="Liang C."/>
            <person name="Lipzen A."/>
            <person name="Lutzoni F."/>
            <person name="Magnuson J."/>
            <person name="Mondo S."/>
            <person name="Nolan M."/>
            <person name="Ohm R."/>
            <person name="Pangilinan J."/>
            <person name="Park H.-J."/>
            <person name="Ramirez L."/>
            <person name="Alfaro M."/>
            <person name="Sun H."/>
            <person name="Tritt A."/>
            <person name="Yoshinaga Y."/>
            <person name="Zwiers L.-H."/>
            <person name="Turgeon B."/>
            <person name="Goodwin S."/>
            <person name="Spatafora J."/>
            <person name="Crous P."/>
            <person name="Grigoriev I."/>
        </authorList>
    </citation>
    <scope>NUCLEOTIDE SEQUENCE</scope>
    <source>
        <strain evidence="6">CBS 122368</strain>
    </source>
</reference>
<evidence type="ECO:0000256" key="4">
    <source>
        <dbReference type="SAM" id="MobiDB-lite"/>
    </source>
</evidence>
<evidence type="ECO:0000259" key="5">
    <source>
        <dbReference type="Pfam" id="PF02902"/>
    </source>
</evidence>
<keyword evidence="7" id="KW-1185">Reference proteome</keyword>
<dbReference type="InterPro" id="IPR038765">
    <property type="entry name" value="Papain-like_cys_pep_sf"/>
</dbReference>
<dbReference type="EMBL" id="ML987211">
    <property type="protein sequence ID" value="KAF2241500.1"/>
    <property type="molecule type" value="Genomic_DNA"/>
</dbReference>
<sequence length="1194" mass="133800">MSPVAEFRPLKGFASLEAFLDALPTPCSPEDRGRYQKNLAERQTRLHGFESGPWRLTLTRIVNKFGKEVLGKRTLLLALADWQDSMDCPDNGEAVLQLIQAEHQSHGDLQCKHVVAAQEKWESKSIKLPLTSTRSLPWGKNAANPPTKRSYAAEACDACRRSHKRCKHNAPAPRDSITGPVPAGPSQERSDSVENHPEPATVPAVFVQQVQSRVESSAGVPADSVEQLALVETSPAIIQTGHVHRVQSTKELSSIPQAIQEKELESPEESLGITYADPVQQLEARGETGRLTGNTIDCLIRLAPTEKVLFHDAGNLSSLSLLRHWKPLWMNNRYDSKKGVIVPFNIPVPGGHWVLVYYDKEQKISLFDSAPRSTPLQDLEDIALHIGEAISPNHTFTLNENWHGNVPTQQDGYNCGVYTVFAAWRLILDGCPDILPQDIEPNLWRTLLAQALRPDDEALKARLMEYIETKICDAPTTISCSIPAVRRLMEELEDTIAREKYVERYADSFADHAVRVSNSLRGNAVTSLNKVKERLTRCKEMEASMQEYAGKYKSAAVESTLAGMVSESTRVQEQMRTAEDILSHATRLRNAAIELGDIFTAITTKLASKRETLMQAIQDEDDALTKEINERKQYLRALDGPSCNAEPAQPGDKSTLLEAQVYGTTLERPITVMEDSTNAGPDNRDHLLENELRIRETHTGRVDALFDEIKEFVAAYGKSSGPHLVALYNDLQDIMDENRNGYWKEVDSLLSLRTQNPSASTSSKLRVLVTTTDELDNACHESGWKLPDNVGALLLRNAHKNPAFDIGAFATAMDRSYPNTKLEGQDYQEGQGNNVFYDRKEYLQRYNLRMKAHEYRRIRADDLPRNIINLTGDILRSVSEPQAIRSLRWDLLDLLYQRLHSEKREFYSDKGNLAGKEHSMLNWIHDLSACHRFCLFADRGAPSVQHVDLLNGTWVTCLSGYKLWFIYDGIWDEKTKEDFENRRHLPTEHWKLILLGPGDTLIMRPGHCVIHSVITLDDAIMAGGMIWPREGLADVMQNMEYIMTHLDTTNEQVPKQLPEYIECLLTLAKEQEAEDAEMSVDNKAPTSPSPPFGKDDEFLDAAAKELSIQQLRGYGLQITPADVEAINSLKAKLLPQLSCQCGSDARLAGVRASEQGRNAVPFATHGLDATPVGTKADNEAWKRPGDRWPIWKGL</sequence>
<dbReference type="InterPro" id="IPR003653">
    <property type="entry name" value="Peptidase_C48_C"/>
</dbReference>
<dbReference type="GO" id="GO:0008234">
    <property type="term" value="F:cysteine-type peptidase activity"/>
    <property type="evidence" value="ECO:0007669"/>
    <property type="project" value="InterPro"/>
</dbReference>